<gene>
    <name evidence="6" type="ORF">B5P46_12635</name>
</gene>
<dbReference type="InterPro" id="IPR000551">
    <property type="entry name" value="MerR-type_HTH_dom"/>
</dbReference>
<evidence type="ECO:0000313" key="6">
    <source>
        <dbReference type="EMBL" id="RXT26605.1"/>
    </source>
</evidence>
<evidence type="ECO:0000259" key="5">
    <source>
        <dbReference type="PROSITE" id="PS50937"/>
    </source>
</evidence>
<evidence type="ECO:0000256" key="3">
    <source>
        <dbReference type="ARBA" id="ARBA00023125"/>
    </source>
</evidence>
<dbReference type="AlphaFoldDB" id="A0A4Q1U6R6"/>
<dbReference type="Gene3D" id="1.10.1660.10">
    <property type="match status" value="1"/>
</dbReference>
<accession>A0A4Q1U6R6</accession>
<reference evidence="6 7" key="1">
    <citation type="submission" date="2017-03" db="EMBL/GenBank/DDBJ databases">
        <authorList>
            <person name="Safronova V.I."/>
            <person name="Sazanova A.L."/>
            <person name="Chirak E.R."/>
        </authorList>
    </citation>
    <scope>NUCLEOTIDE SEQUENCE [LARGE SCALE GENOMIC DNA]</scope>
    <source>
        <strain evidence="6 7">Tri-43</strain>
    </source>
</reference>
<dbReference type="PANTHER" id="PTHR30204:SF69">
    <property type="entry name" value="MERR-FAMILY TRANSCRIPTIONAL REGULATOR"/>
    <property type="match status" value="1"/>
</dbReference>
<name>A0A4Q1U6R6_RHILE</name>
<sequence length="361" mass="40592">MNERMNENLWLTAAECAERIGLTVKALRLYEKRGLINPRRTGKNWRLYGIEDIARLNEILALKRLGLSLARITELLAGQATDLDRTLAMQQTQLLSLRSRVEDSLSRINALRQRIAAGEPISINELVSIAKETSMTDQSADAVAWRRYEQARPRTEGTIAAQLNDDYLGAYLFDGSGIITIARREGGLTAQVLGQEAIDIYPEKEDEFFYRVVAAQISFRRGPDGRVDRLVLHQNGYEQEAPRIGAAEAARMLADLENRTKNKQPVDNSEALLRSLIAQHQSGEVDYDRMVPALADAGREQMPMIRADMERAGALRSISFKGVSSEGWDVYDVAFENAAMEWRFVLAADGRFSGIFFRRLP</sequence>
<dbReference type="PROSITE" id="PS50937">
    <property type="entry name" value="HTH_MERR_2"/>
    <property type="match status" value="1"/>
</dbReference>
<organism evidence="6 7">
    <name type="scientific">Rhizobium leguminosarum</name>
    <dbReference type="NCBI Taxonomy" id="384"/>
    <lineage>
        <taxon>Bacteria</taxon>
        <taxon>Pseudomonadati</taxon>
        <taxon>Pseudomonadota</taxon>
        <taxon>Alphaproteobacteria</taxon>
        <taxon>Hyphomicrobiales</taxon>
        <taxon>Rhizobiaceae</taxon>
        <taxon>Rhizobium/Agrobacterium group</taxon>
        <taxon>Rhizobium</taxon>
    </lineage>
</organism>
<dbReference type="EMBL" id="MZMU01000009">
    <property type="protein sequence ID" value="RXT26605.1"/>
    <property type="molecule type" value="Genomic_DNA"/>
</dbReference>
<keyword evidence="3" id="KW-0238">DNA-binding</keyword>
<protein>
    <submittedName>
        <fullName evidence="6">Transcriptional regulator</fullName>
    </submittedName>
</protein>
<comment type="caution">
    <text evidence="6">The sequence shown here is derived from an EMBL/GenBank/DDBJ whole genome shotgun (WGS) entry which is preliminary data.</text>
</comment>
<dbReference type="GO" id="GO:0003677">
    <property type="term" value="F:DNA binding"/>
    <property type="evidence" value="ECO:0007669"/>
    <property type="project" value="UniProtKB-KW"/>
</dbReference>
<dbReference type="InterPro" id="IPR047057">
    <property type="entry name" value="MerR_fam"/>
</dbReference>
<keyword evidence="2" id="KW-0805">Transcription regulation</keyword>
<evidence type="ECO:0000256" key="1">
    <source>
        <dbReference type="ARBA" id="ARBA00022491"/>
    </source>
</evidence>
<dbReference type="InterPro" id="IPR009061">
    <property type="entry name" value="DNA-bd_dom_put_sf"/>
</dbReference>
<dbReference type="SUPFAM" id="SSF46955">
    <property type="entry name" value="Putative DNA-binding domain"/>
    <property type="match status" value="1"/>
</dbReference>
<dbReference type="PANTHER" id="PTHR30204">
    <property type="entry name" value="REDOX-CYCLING DRUG-SENSING TRANSCRIPTIONAL ACTIVATOR SOXR"/>
    <property type="match status" value="1"/>
</dbReference>
<dbReference type="GO" id="GO:0003700">
    <property type="term" value="F:DNA-binding transcription factor activity"/>
    <property type="evidence" value="ECO:0007669"/>
    <property type="project" value="InterPro"/>
</dbReference>
<feature type="domain" description="HTH merR-type" evidence="5">
    <location>
        <begin position="17"/>
        <end position="78"/>
    </location>
</feature>
<dbReference type="Proteomes" id="UP000290767">
    <property type="component" value="Unassembled WGS sequence"/>
</dbReference>
<dbReference type="Pfam" id="PF11954">
    <property type="entry name" value="DUF3471"/>
    <property type="match status" value="1"/>
</dbReference>
<dbReference type="InterPro" id="IPR021860">
    <property type="entry name" value="Peptidase_S12_Pab87-rel_C"/>
</dbReference>
<evidence type="ECO:0000256" key="4">
    <source>
        <dbReference type="ARBA" id="ARBA00023163"/>
    </source>
</evidence>
<dbReference type="CDD" id="cd01106">
    <property type="entry name" value="HTH_TipAL-Mta"/>
    <property type="match status" value="1"/>
</dbReference>
<dbReference type="SMART" id="SM00422">
    <property type="entry name" value="HTH_MERR"/>
    <property type="match status" value="1"/>
</dbReference>
<evidence type="ECO:0000313" key="7">
    <source>
        <dbReference type="Proteomes" id="UP000290767"/>
    </source>
</evidence>
<dbReference type="PRINTS" id="PR00040">
    <property type="entry name" value="HTHMERR"/>
</dbReference>
<dbReference type="Pfam" id="PF13411">
    <property type="entry name" value="MerR_1"/>
    <property type="match status" value="1"/>
</dbReference>
<proteinExistence type="predicted"/>
<evidence type="ECO:0000256" key="2">
    <source>
        <dbReference type="ARBA" id="ARBA00023015"/>
    </source>
</evidence>
<keyword evidence="4" id="KW-0804">Transcription</keyword>
<dbReference type="RefSeq" id="WP_206735346.1">
    <property type="nucleotide sequence ID" value="NZ_MZMU01000009.1"/>
</dbReference>
<keyword evidence="1" id="KW-0678">Repressor</keyword>